<feature type="binding site" evidence="8">
    <location>
        <position position="370"/>
    </location>
    <ligand>
        <name>Zn(2+)</name>
        <dbReference type="ChEBI" id="CHEBI:29105"/>
        <label>4</label>
        <note>catalytic</note>
    </ligand>
</feature>
<evidence type="ECO:0000256" key="5">
    <source>
        <dbReference type="ARBA" id="ARBA00022771"/>
    </source>
</evidence>
<dbReference type="InterPro" id="IPR003377">
    <property type="entry name" value="Cornichon"/>
</dbReference>
<evidence type="ECO:0000313" key="14">
    <source>
        <dbReference type="Proteomes" id="UP001408356"/>
    </source>
</evidence>
<comment type="subcellular location">
    <subcellularLocation>
        <location evidence="8">Cytoplasm</location>
    </subcellularLocation>
</comment>
<sequence>MADTEPPAKKKCLGVDCENDAGSLQCPTCLKMGIKGSFFCSQDCFKKNWGDHKSMHKTAQGKTQNGIIHNIIPPKVVSKPDPATGFFNPFPSYSYTGSLRPVYPLSPKRIVPKSIPHPDYAETGIPKSSRLLNRNKIEILDAKAQEGMRKVCRLAREVLDIVAAEVKPGVTTDYLDEVCHKACIERNSYPSPLNYNYFPKSICTSPNEVICHGIPDQRILLDGDIINLDVTLYHEGFHGDLNETYYVGDRAKADPDAVRVVETARECLDQAIQMVKPGALIRDFGNVIEKHATAKKCSVIRTYCGHGINSIFHCPPNVPHYARNKAVGECKPGMTFTIEPMIALGKYRDVTWPDNWTSTTIDGKKTAQFEHTLLVTEDGVEILTARQANSPGVGAYDAAPAGYETLCVTQLYRRLRRWKPARSPGTSLPGARSAPTPQFAGVISSGAHSRPNLERAYQVGATAEFFARDRAAFIIGHHAPFCPHTPQPQRSISLYLHHSSASELPRDSYLAFHPRSSTNQNNTVKMSGEAWLYLFAVLINAVNLFLQVFFTIMYSDLECDYINPIDLCNRLNTYIIPEAAVHGFLTFLFLINGYWLALVLNLPLLAWNVKKIVENTHLLDATEIFRKLNVHKKESFIKLGFHLVMFFFYLYSMIVALIRDETH</sequence>
<dbReference type="EMBL" id="JARVKF010000407">
    <property type="protein sequence ID" value="KAK9416234.1"/>
    <property type="molecule type" value="Genomic_DNA"/>
</dbReference>
<feature type="binding site" evidence="8">
    <location>
        <position position="370"/>
    </location>
    <ligand>
        <name>Zn(2+)</name>
        <dbReference type="ChEBI" id="CHEBI:29105"/>
        <label>3</label>
    </ligand>
</feature>
<dbReference type="HAMAP" id="MF_01974">
    <property type="entry name" value="MetAP_1"/>
    <property type="match status" value="1"/>
</dbReference>
<keyword evidence="6 8" id="KW-0378">Hydrolase</keyword>
<evidence type="ECO:0000256" key="9">
    <source>
        <dbReference type="PROSITE-ProRule" id="PRU01357"/>
    </source>
</evidence>
<dbReference type="InterPro" id="IPR001714">
    <property type="entry name" value="Pept_M24_MAP"/>
</dbReference>
<keyword evidence="7" id="KW-0862">Zinc</keyword>
<dbReference type="InterPro" id="IPR000994">
    <property type="entry name" value="Pept_M24"/>
</dbReference>
<dbReference type="PROSITE" id="PS52013">
    <property type="entry name" value="ZF_C6H2"/>
    <property type="match status" value="1"/>
</dbReference>
<protein>
    <recommendedName>
        <fullName evidence="10">Methionine aminopeptidase</fullName>
        <ecNumber evidence="10">3.4.11.18</ecNumber>
    </recommendedName>
</protein>
<keyword evidence="1 8" id="KW-0031">Aminopeptidase</keyword>
<dbReference type="InterPro" id="IPR036005">
    <property type="entry name" value="Creatinase/aminopeptidase-like"/>
</dbReference>
<feature type="transmembrane region" description="Helical" evidence="11">
    <location>
        <begin position="575"/>
        <end position="597"/>
    </location>
</feature>
<dbReference type="Pfam" id="PF03311">
    <property type="entry name" value="Cornichon"/>
    <property type="match status" value="1"/>
</dbReference>
<dbReference type="InterPro" id="IPR031615">
    <property type="entry name" value="Zfn-C6H2"/>
</dbReference>
<dbReference type="PANTHER" id="PTHR43330">
    <property type="entry name" value="METHIONINE AMINOPEPTIDASE"/>
    <property type="match status" value="1"/>
</dbReference>
<feature type="binding site" evidence="8">
    <location>
        <position position="313"/>
    </location>
    <ligand>
        <name>a protein</name>
        <dbReference type="ChEBI" id="CHEBI:16541"/>
    </ligand>
    <ligandPart>
        <name>N-terminal L-methionine residue</name>
        <dbReference type="ChEBI" id="CHEBI:64731"/>
    </ligandPart>
</feature>
<dbReference type="PROSITE" id="PS01340">
    <property type="entry name" value="CORNICHON"/>
    <property type="match status" value="1"/>
</dbReference>
<organism evidence="13 14">
    <name type="scientific">Seiridium unicorne</name>
    <dbReference type="NCBI Taxonomy" id="138068"/>
    <lineage>
        <taxon>Eukaryota</taxon>
        <taxon>Fungi</taxon>
        <taxon>Dikarya</taxon>
        <taxon>Ascomycota</taxon>
        <taxon>Pezizomycotina</taxon>
        <taxon>Sordariomycetes</taxon>
        <taxon>Xylariomycetidae</taxon>
        <taxon>Amphisphaeriales</taxon>
        <taxon>Sporocadaceae</taxon>
        <taxon>Seiridium</taxon>
    </lineage>
</organism>
<feature type="binding site" evidence="8">
    <location>
        <position position="240"/>
    </location>
    <ligand>
        <name>Zn(2+)</name>
        <dbReference type="ChEBI" id="CHEBI:29105"/>
        <label>3</label>
    </ligand>
</feature>
<evidence type="ECO:0000256" key="7">
    <source>
        <dbReference type="ARBA" id="ARBA00022833"/>
    </source>
</evidence>
<evidence type="ECO:0000256" key="4">
    <source>
        <dbReference type="ARBA" id="ARBA00022723"/>
    </source>
</evidence>
<dbReference type="InterPro" id="IPR002467">
    <property type="entry name" value="Pept_M24A_MAP1"/>
</dbReference>
<dbReference type="PROSITE" id="PS00680">
    <property type="entry name" value="MAP_1"/>
    <property type="match status" value="1"/>
</dbReference>
<evidence type="ECO:0000256" key="6">
    <source>
        <dbReference type="ARBA" id="ARBA00022801"/>
    </source>
</evidence>
<dbReference type="Pfam" id="PF00557">
    <property type="entry name" value="Peptidase_M24"/>
    <property type="match status" value="1"/>
</dbReference>
<dbReference type="Pfam" id="PF15801">
    <property type="entry name" value="zf-C6H2"/>
    <property type="match status" value="1"/>
</dbReference>
<comment type="subunit">
    <text evidence="8">Associates with the 60S ribosomal subunit of the 80S translational complex.</text>
</comment>
<dbReference type="SUPFAM" id="SSF55920">
    <property type="entry name" value="Creatinase/aminopeptidase"/>
    <property type="match status" value="1"/>
</dbReference>
<keyword evidence="2 8" id="KW-0963">Cytoplasm</keyword>
<evidence type="ECO:0000256" key="10">
    <source>
        <dbReference type="RuleBase" id="RU003653"/>
    </source>
</evidence>
<comment type="function">
    <text evidence="8 10">Cotranslationally removes the N-terminal methionine from nascent proteins. The N-terminal methionine is often cleaved when the second residue in the primary sequence is small and uncharged (Met-Ala-, Cys, Gly, Pro, Ser, Thr, or Val).</text>
</comment>
<comment type="cofactor">
    <cofactor evidence="10">
        <name>Co(2+)</name>
        <dbReference type="ChEBI" id="CHEBI:48828"/>
    </cofactor>
    <cofactor evidence="10">
        <name>Zn(2+)</name>
        <dbReference type="ChEBI" id="CHEBI:29105"/>
    </cofactor>
    <cofactor evidence="10">
        <name>Mn(2+)</name>
        <dbReference type="ChEBI" id="CHEBI:29035"/>
    </cofactor>
    <cofactor evidence="10">
        <name>Fe(2+)</name>
        <dbReference type="ChEBI" id="CHEBI:29033"/>
    </cofactor>
    <text evidence="10">Binds 2 divalent metal cations per subunit. Has a high-affinity and a low affinity metal-binding site. The true nature of the physiological cofactor is under debate. The enzyme is active with cobalt, zinc, manganese or divalent iron ions.</text>
</comment>
<dbReference type="CDD" id="cd01086">
    <property type="entry name" value="MetAP1"/>
    <property type="match status" value="1"/>
</dbReference>
<keyword evidence="11" id="KW-1133">Transmembrane helix</keyword>
<feature type="binding site" evidence="8">
    <location>
        <position position="339"/>
    </location>
    <ligand>
        <name>Zn(2+)</name>
        <dbReference type="ChEBI" id="CHEBI:29105"/>
        <label>4</label>
        <note>catalytic</note>
    </ligand>
</feature>
<keyword evidence="11" id="KW-0472">Membrane</keyword>
<dbReference type="PANTHER" id="PTHR43330:SF7">
    <property type="entry name" value="METHIONINE AMINOPEPTIDASE 1"/>
    <property type="match status" value="1"/>
</dbReference>
<evidence type="ECO:0000313" key="13">
    <source>
        <dbReference type="EMBL" id="KAK9416234.1"/>
    </source>
</evidence>
<comment type="cofactor">
    <cofactor evidence="8">
        <name>Zn(2+)</name>
        <dbReference type="ChEBI" id="CHEBI:29105"/>
    </cofactor>
    <cofactor evidence="8">
        <name>Co(2+)</name>
        <dbReference type="ChEBI" id="CHEBI:48828"/>
    </cofactor>
    <cofactor evidence="8">
        <name>Mn(2+)</name>
        <dbReference type="ChEBI" id="CHEBI:29035"/>
    </cofactor>
    <cofactor evidence="8">
        <name>Fe(2+)</name>
        <dbReference type="ChEBI" id="CHEBI:29033"/>
    </cofactor>
    <text evidence="8">Binds 2 divalent metal cations per subunit. Has a high-affinity and a low affinity metal-binding site. The true nature of the physiological cofactor is under debate. The enzyme is active with zinc, cobalt, manganese or divalent iron ions. Has high activity with zinc; zinc cofactor is transferred into the active site region by the ZNG1 zinc chaperone.</text>
</comment>
<keyword evidence="3 8" id="KW-0645">Protease</keyword>
<evidence type="ECO:0000256" key="11">
    <source>
        <dbReference type="SAM" id="Phobius"/>
    </source>
</evidence>
<dbReference type="EC" id="3.4.11.18" evidence="10"/>
<reference evidence="13 14" key="1">
    <citation type="journal article" date="2024" name="J. Plant Pathol.">
        <title>Sequence and assembly of the genome of Seiridium unicorne, isolate CBS 538.82, causal agent of cypress canker disease.</title>
        <authorList>
            <person name="Scali E."/>
            <person name="Rocca G.D."/>
            <person name="Danti R."/>
            <person name="Garbelotto M."/>
            <person name="Barberini S."/>
            <person name="Baroncelli R."/>
            <person name="Emiliani G."/>
        </authorList>
    </citation>
    <scope>NUCLEOTIDE SEQUENCE [LARGE SCALE GENOMIC DNA]</scope>
    <source>
        <strain evidence="13 14">BM-138-508</strain>
    </source>
</reference>
<dbReference type="Proteomes" id="UP001408356">
    <property type="component" value="Unassembled WGS sequence"/>
</dbReference>
<gene>
    <name evidence="13" type="ORF">SUNI508_01651</name>
</gene>
<keyword evidence="11" id="KW-0812">Transmembrane</keyword>
<evidence type="ECO:0000259" key="12">
    <source>
        <dbReference type="PROSITE" id="PS52013"/>
    </source>
</evidence>
<proteinExistence type="inferred from homology"/>
<keyword evidence="5 9" id="KW-0863">Zinc-finger</keyword>
<comment type="catalytic activity">
    <reaction evidence="8 10">
        <text>Release of N-terminal amino acids, preferentially methionine, from peptides and arylamides.</text>
        <dbReference type="EC" id="3.4.11.18"/>
    </reaction>
</comment>
<evidence type="ECO:0000256" key="2">
    <source>
        <dbReference type="ARBA" id="ARBA00022490"/>
    </source>
</evidence>
<dbReference type="Gene3D" id="3.90.230.10">
    <property type="entry name" value="Creatinase/methionine aminopeptidase superfamily"/>
    <property type="match status" value="1"/>
</dbReference>
<feature type="binding site" evidence="8">
    <location>
        <position position="229"/>
    </location>
    <ligand>
        <name>Zn(2+)</name>
        <dbReference type="ChEBI" id="CHEBI:29105"/>
        <label>3</label>
    </ligand>
</feature>
<feature type="transmembrane region" description="Helical" evidence="11">
    <location>
        <begin position="639"/>
        <end position="658"/>
    </location>
</feature>
<feature type="binding site" evidence="8">
    <location>
        <position position="240"/>
    </location>
    <ligand>
        <name>Zn(2+)</name>
        <dbReference type="ChEBI" id="CHEBI:29105"/>
        <label>4</label>
        <note>catalytic</note>
    </ligand>
</feature>
<accession>A0ABR2UPI8</accession>
<dbReference type="SMART" id="SM01398">
    <property type="entry name" value="Cornichon"/>
    <property type="match status" value="1"/>
</dbReference>
<feature type="transmembrane region" description="Helical" evidence="11">
    <location>
        <begin position="530"/>
        <end position="554"/>
    </location>
</feature>
<evidence type="ECO:0000256" key="1">
    <source>
        <dbReference type="ARBA" id="ARBA00022438"/>
    </source>
</evidence>
<name>A0ABR2UPI8_9PEZI</name>
<evidence type="ECO:0000256" key="8">
    <source>
        <dbReference type="HAMAP-Rule" id="MF_03174"/>
    </source>
</evidence>
<dbReference type="PRINTS" id="PR00599">
    <property type="entry name" value="MAPEPTIDASE"/>
</dbReference>
<feature type="binding site" evidence="8">
    <location>
        <position position="212"/>
    </location>
    <ligand>
        <name>a protein</name>
        <dbReference type="ChEBI" id="CHEBI:16541"/>
    </ligand>
    <ligandPart>
        <name>N-terminal L-methionine residue</name>
        <dbReference type="ChEBI" id="CHEBI:64731"/>
    </ligandPart>
</feature>
<keyword evidence="4 8" id="KW-0479">Metal-binding</keyword>
<feature type="binding site" evidence="8">
    <location>
        <position position="306"/>
    </location>
    <ligand>
        <name>Zn(2+)</name>
        <dbReference type="ChEBI" id="CHEBI:29105"/>
        <label>4</label>
        <note>catalytic</note>
    </ligand>
</feature>
<dbReference type="InterPro" id="IPR033466">
    <property type="entry name" value="Cornichon_conserved"/>
</dbReference>
<comment type="similarity">
    <text evidence="8 9">Belongs to the peptidase M24A family. Methionine aminopeptidase type 1 subfamily.</text>
</comment>
<keyword evidence="14" id="KW-1185">Reference proteome</keyword>
<feature type="domain" description="C6H2-type" evidence="12">
    <location>
        <begin position="9"/>
        <end position="63"/>
    </location>
</feature>
<comment type="caution">
    <text evidence="13">The sequence shown here is derived from an EMBL/GenBank/DDBJ whole genome shotgun (WGS) entry which is preliminary data.</text>
</comment>
<evidence type="ECO:0000256" key="3">
    <source>
        <dbReference type="ARBA" id="ARBA00022670"/>
    </source>
</evidence>
<dbReference type="NCBIfam" id="TIGR00500">
    <property type="entry name" value="met_pdase_I"/>
    <property type="match status" value="1"/>
</dbReference>